<keyword evidence="7" id="KW-0560">Oxidoreductase</keyword>
<evidence type="ECO:0000256" key="3">
    <source>
        <dbReference type="ARBA" id="ARBA00008747"/>
    </source>
</evidence>
<evidence type="ECO:0000313" key="12">
    <source>
        <dbReference type="EMBL" id="WQH17274.1"/>
    </source>
</evidence>
<dbReference type="Gene3D" id="3.40.50.740">
    <property type="match status" value="1"/>
</dbReference>
<dbReference type="InterPro" id="IPR007419">
    <property type="entry name" value="BFD-like_2Fe2S-bd_dom"/>
</dbReference>
<dbReference type="PROSITE" id="PS51669">
    <property type="entry name" value="4FE4S_MOW_BIS_MGD"/>
    <property type="match status" value="1"/>
</dbReference>
<dbReference type="PROSITE" id="PS00490">
    <property type="entry name" value="MOLYBDOPTERIN_PROK_2"/>
    <property type="match status" value="1"/>
</dbReference>
<dbReference type="Gene3D" id="1.10.10.1100">
    <property type="entry name" value="BFD-like [2Fe-2S]-binding domain"/>
    <property type="match status" value="1"/>
</dbReference>
<keyword evidence="4" id="KW-0004">4Fe-4S</keyword>
<protein>
    <submittedName>
        <fullName evidence="12">Molybdopterin-dependent oxidoreductase</fullName>
    </submittedName>
</protein>
<dbReference type="SMART" id="SM00926">
    <property type="entry name" value="Molybdop_Fe4S4"/>
    <property type="match status" value="1"/>
</dbReference>
<evidence type="ECO:0000256" key="10">
    <source>
        <dbReference type="ARBA" id="ARBA00023063"/>
    </source>
</evidence>
<comment type="cofactor">
    <cofactor evidence="1">
        <name>Mo-bis(molybdopterin guanine dinucleotide)</name>
        <dbReference type="ChEBI" id="CHEBI:60539"/>
    </cofactor>
</comment>
<evidence type="ECO:0000256" key="9">
    <source>
        <dbReference type="ARBA" id="ARBA00023014"/>
    </source>
</evidence>
<reference evidence="12 13" key="1">
    <citation type="submission" date="2023-11" db="EMBL/GenBank/DDBJ databases">
        <title>MicrobeMod: A computational toolkit for identifying prokaryotic methylation and restriction-modification with nanopore sequencing.</title>
        <authorList>
            <person name="Crits-Christoph A."/>
            <person name="Kang S.C."/>
            <person name="Lee H."/>
            <person name="Ostrov N."/>
        </authorList>
    </citation>
    <scope>NUCLEOTIDE SEQUENCE [LARGE SCALE GENOMIC DNA]</scope>
    <source>
        <strain evidence="12 13">ATCC 49870</strain>
    </source>
</reference>
<keyword evidence="6" id="KW-0479">Metal-binding</keyword>
<gene>
    <name evidence="12" type="ORF">SR882_05055</name>
</gene>
<dbReference type="RefSeq" id="WP_322522246.1">
    <property type="nucleotide sequence ID" value="NZ_CP140153.1"/>
</dbReference>
<dbReference type="Gene3D" id="2.20.25.90">
    <property type="entry name" value="ADC-like domains"/>
    <property type="match status" value="1"/>
</dbReference>
<dbReference type="InterPro" id="IPR041854">
    <property type="entry name" value="BFD-like_2Fe2S-bd_dom_sf"/>
</dbReference>
<dbReference type="InterPro" id="IPR006655">
    <property type="entry name" value="Mopterin_OxRdtase_prok_CS"/>
</dbReference>
<dbReference type="PANTHER" id="PTHR43105:SF9">
    <property type="entry name" value="NADPH-FE(3+) OXIDOREDUCTASE SUBUNIT ALPHA"/>
    <property type="match status" value="1"/>
</dbReference>
<name>A0ABZ0Z0G9_9GAMM</name>
<accession>A0ABZ0Z0G9</accession>
<dbReference type="Gene3D" id="2.40.40.20">
    <property type="match status" value="1"/>
</dbReference>
<keyword evidence="13" id="KW-1185">Reference proteome</keyword>
<dbReference type="Pfam" id="PF04324">
    <property type="entry name" value="Fer2_BFD"/>
    <property type="match status" value="1"/>
</dbReference>
<dbReference type="EMBL" id="CP140153">
    <property type="protein sequence ID" value="WQH17274.1"/>
    <property type="molecule type" value="Genomic_DNA"/>
</dbReference>
<dbReference type="InterPro" id="IPR006963">
    <property type="entry name" value="Mopterin_OxRdtase_4Fe-4S_dom"/>
</dbReference>
<evidence type="ECO:0000256" key="7">
    <source>
        <dbReference type="ARBA" id="ARBA00023002"/>
    </source>
</evidence>
<evidence type="ECO:0000259" key="11">
    <source>
        <dbReference type="PROSITE" id="PS51669"/>
    </source>
</evidence>
<keyword evidence="10" id="KW-0534">Nitrate assimilation</keyword>
<proteinExistence type="inferred from homology"/>
<dbReference type="SUPFAM" id="SSF50692">
    <property type="entry name" value="ADC-like"/>
    <property type="match status" value="1"/>
</dbReference>
<comment type="similarity">
    <text evidence="3">Belongs to the prokaryotic molybdopterin-containing oxidoreductase family. NasA/NapA/NarB subfamily.</text>
</comment>
<dbReference type="Pfam" id="PF00384">
    <property type="entry name" value="Molybdopterin"/>
    <property type="match status" value="1"/>
</dbReference>
<dbReference type="InterPro" id="IPR006656">
    <property type="entry name" value="Mopterin_OxRdtase"/>
</dbReference>
<keyword evidence="5" id="KW-0500">Molybdenum</keyword>
<comment type="cofactor">
    <cofactor evidence="2">
        <name>[4Fe-4S] cluster</name>
        <dbReference type="ChEBI" id="CHEBI:49883"/>
    </cofactor>
</comment>
<dbReference type="CDD" id="cd02754">
    <property type="entry name" value="MopB_Nitrate-R-NapA-like"/>
    <property type="match status" value="1"/>
</dbReference>
<evidence type="ECO:0000313" key="13">
    <source>
        <dbReference type="Proteomes" id="UP001327459"/>
    </source>
</evidence>
<dbReference type="InterPro" id="IPR027467">
    <property type="entry name" value="MopterinOxRdtase_cofactor_BS"/>
</dbReference>
<sequence length="886" mass="96006">MHETVKTTCPYCGVGCGVDAHLDDGRLVGVAGSQDHPANLGRLCVKGSALHETVDPAGRMRVPQVDGVAVDWDTALDTVADGFRRVIDEHGPDAVAMYVSGQLLTEDYYVANKLMKGFIGTANIDTNSRLCMASAVVGYKRAFGTDTVPTCYEDIECADLVVLVGSNAAWTHPVTYQRLVAAKRARPEMRVVVIDPRRTATCDIADLHLAIAPGSDAFLFNGLLANLSERDAIDAAYIEAHTEGFDQAIARAHREAPDIEAVARSTGVTVDELQTFFDWFADHERTVTVYSQGVNQSTSGSDKSNAIINCHLATGRIGAPGMGPFSITGQPNAMGGREVGGLANQLAAHMDFEQPGAIERVGRFWQSPGMATSPGLKATDLFEAVESGQIKAIWIMATNPVVSLPASDRVREALQRCPLVVVSDCMQETDTTACADVLLPATSWAEKDGTVTNSERCISRQRGFIEPPGEARHDWWTICEVARRLGFAEAFAYQGPTEIFREHAALSGYENDGSRDFDIAALAGLSDAEYDRLAPVRWPIDPATGRGRQRLFEDGRFFTPSGRARFVAITSTAPASTISAERPLVMNTGRIRDQWHTMTRTAKAARLMQHIDEPFVEIHPDDADRHGLAEGRLAEVIGEHGRYVGRVRLTRAQAPGALFVPMHWNAQYSHSARVGALIPTHVDPHSGQPESKHATVAIRPFAANWFATLLSREPIAPLTADYWARIPIDGGTRYEIAGREAVGDWTQWARDVIGADGEWQTYEDSAGPFRAARLVDGRVTAVLFVAADPELPSREWLADLIRSEALSLTQRLGLLAGRPAEAMPDTGPIVCSCFQVGETSVLEAIDADGLDTPEALGKALRCGTNCGSCIPELKQLIAQRLTETST</sequence>
<evidence type="ECO:0000256" key="1">
    <source>
        <dbReference type="ARBA" id="ARBA00001942"/>
    </source>
</evidence>
<evidence type="ECO:0000256" key="5">
    <source>
        <dbReference type="ARBA" id="ARBA00022505"/>
    </source>
</evidence>
<evidence type="ECO:0000256" key="4">
    <source>
        <dbReference type="ARBA" id="ARBA00022485"/>
    </source>
</evidence>
<dbReference type="SUPFAM" id="SSF53706">
    <property type="entry name" value="Formate dehydrogenase/DMSO reductase, domains 1-3"/>
    <property type="match status" value="1"/>
</dbReference>
<dbReference type="Gene3D" id="3.40.228.10">
    <property type="entry name" value="Dimethylsulfoxide Reductase, domain 2"/>
    <property type="match status" value="1"/>
</dbReference>
<evidence type="ECO:0000256" key="8">
    <source>
        <dbReference type="ARBA" id="ARBA00023004"/>
    </source>
</evidence>
<dbReference type="PANTHER" id="PTHR43105">
    <property type="entry name" value="RESPIRATORY NITRATE REDUCTASE"/>
    <property type="match status" value="1"/>
</dbReference>
<dbReference type="InterPro" id="IPR050123">
    <property type="entry name" value="Prok_molybdopt-oxidoreductase"/>
</dbReference>
<dbReference type="Pfam" id="PF04879">
    <property type="entry name" value="Molybdop_Fe4S4"/>
    <property type="match status" value="1"/>
</dbReference>
<dbReference type="InterPro" id="IPR006657">
    <property type="entry name" value="MoPterin_dinucl-bd_dom"/>
</dbReference>
<keyword evidence="8" id="KW-0408">Iron</keyword>
<dbReference type="PROSITE" id="PS00551">
    <property type="entry name" value="MOLYBDOPTERIN_PROK_1"/>
    <property type="match status" value="1"/>
</dbReference>
<dbReference type="CDD" id="cd02791">
    <property type="entry name" value="MopB_CT_Nitrate-R-NapA-like"/>
    <property type="match status" value="1"/>
</dbReference>
<evidence type="ECO:0000256" key="2">
    <source>
        <dbReference type="ARBA" id="ARBA00001966"/>
    </source>
</evidence>
<dbReference type="InterPro" id="IPR009010">
    <property type="entry name" value="Asp_de-COase-like_dom_sf"/>
</dbReference>
<dbReference type="Proteomes" id="UP001327459">
    <property type="component" value="Chromosome"/>
</dbReference>
<dbReference type="Pfam" id="PF01568">
    <property type="entry name" value="Molydop_binding"/>
    <property type="match status" value="1"/>
</dbReference>
<feature type="domain" description="4Fe-4S Mo/W bis-MGD-type" evidence="11">
    <location>
        <begin position="2"/>
        <end position="58"/>
    </location>
</feature>
<keyword evidence="9" id="KW-0411">Iron-sulfur</keyword>
<organism evidence="12 13">
    <name type="scientific">Guyparkeria halophila</name>
    <dbReference type="NCBI Taxonomy" id="47960"/>
    <lineage>
        <taxon>Bacteria</taxon>
        <taxon>Pseudomonadati</taxon>
        <taxon>Pseudomonadota</taxon>
        <taxon>Gammaproteobacteria</taxon>
        <taxon>Chromatiales</taxon>
        <taxon>Thioalkalibacteraceae</taxon>
        <taxon>Guyparkeria</taxon>
    </lineage>
</organism>
<dbReference type="InterPro" id="IPR041957">
    <property type="entry name" value="CT_Nitrate-R-NapA-like"/>
</dbReference>
<evidence type="ECO:0000256" key="6">
    <source>
        <dbReference type="ARBA" id="ARBA00022723"/>
    </source>
</evidence>